<evidence type="ECO:0000313" key="2">
    <source>
        <dbReference type="EMBL" id="UXY14753.1"/>
    </source>
</evidence>
<evidence type="ECO:0000313" key="3">
    <source>
        <dbReference type="Proteomes" id="UP001061302"/>
    </source>
</evidence>
<dbReference type="Proteomes" id="UP001061302">
    <property type="component" value="Chromosome"/>
</dbReference>
<dbReference type="EMBL" id="CP106753">
    <property type="protein sequence ID" value="UXY14753.1"/>
    <property type="molecule type" value="Genomic_DNA"/>
</dbReference>
<feature type="transmembrane region" description="Helical" evidence="1">
    <location>
        <begin position="12"/>
        <end position="33"/>
    </location>
</feature>
<reference evidence="2" key="1">
    <citation type="submission" date="2022-10" db="EMBL/GenBank/DDBJ databases">
        <title>Chitiniphilus purpureus sp. nov., a novel chitin-degrading bacterium isolated from crawfish pond sediment.</title>
        <authorList>
            <person name="Li K."/>
        </authorList>
    </citation>
    <scope>NUCLEOTIDE SEQUENCE</scope>
    <source>
        <strain evidence="2">CD1</strain>
    </source>
</reference>
<protein>
    <submittedName>
        <fullName evidence="2">Lysis protein</fullName>
    </submittedName>
</protein>
<keyword evidence="1" id="KW-1133">Transmembrane helix</keyword>
<sequence>MIPDISAPQRYALLIAISALIGAAVAGSAAWTIQGWRYGARIDRIEGGHAKAAAAAADQALAYQAQLIQQRDAAAARAVQAEAKARATLRESVNENKRLAAAVAAGNVRLRIAATCPSATGPVSAAGESEPLGDGAGAELAASARSDYFALRDGITEQQQKLNACQGALREFGHAP</sequence>
<keyword evidence="1" id="KW-0812">Transmembrane</keyword>
<dbReference type="InterPro" id="IPR004929">
    <property type="entry name" value="I-spanin"/>
</dbReference>
<accession>A0ABY6DM43</accession>
<evidence type="ECO:0000256" key="1">
    <source>
        <dbReference type="SAM" id="Phobius"/>
    </source>
</evidence>
<keyword evidence="1" id="KW-0472">Membrane</keyword>
<name>A0ABY6DM43_9NEIS</name>
<dbReference type="Pfam" id="PF03245">
    <property type="entry name" value="Phage_lysis"/>
    <property type="match status" value="1"/>
</dbReference>
<gene>
    <name evidence="2" type="ORF">N8I74_15730</name>
</gene>
<dbReference type="RefSeq" id="WP_263124056.1">
    <property type="nucleotide sequence ID" value="NZ_CP106753.1"/>
</dbReference>
<proteinExistence type="predicted"/>
<keyword evidence="3" id="KW-1185">Reference proteome</keyword>
<organism evidence="2 3">
    <name type="scientific">Chitiniphilus purpureus</name>
    <dbReference type="NCBI Taxonomy" id="2981137"/>
    <lineage>
        <taxon>Bacteria</taxon>
        <taxon>Pseudomonadati</taxon>
        <taxon>Pseudomonadota</taxon>
        <taxon>Betaproteobacteria</taxon>
        <taxon>Neisseriales</taxon>
        <taxon>Chitinibacteraceae</taxon>
        <taxon>Chitiniphilus</taxon>
    </lineage>
</organism>